<evidence type="ECO:0000259" key="4">
    <source>
        <dbReference type="Pfam" id="PF01095"/>
    </source>
</evidence>
<comment type="caution">
    <text evidence="5">The sequence shown here is derived from an EMBL/GenBank/DDBJ whole genome shotgun (WGS) entry which is preliminary data.</text>
</comment>
<dbReference type="Proteomes" id="UP000734854">
    <property type="component" value="Unassembled WGS sequence"/>
</dbReference>
<evidence type="ECO:0000313" key="5">
    <source>
        <dbReference type="EMBL" id="KAG6511777.1"/>
    </source>
</evidence>
<dbReference type="UniPathway" id="UPA00545">
    <property type="reaction ID" value="UER00823"/>
</dbReference>
<protein>
    <recommendedName>
        <fullName evidence="4">Pectinesterase catalytic domain-containing protein</fullName>
    </recommendedName>
</protein>
<organism evidence="5 6">
    <name type="scientific">Zingiber officinale</name>
    <name type="common">Ginger</name>
    <name type="synonym">Amomum zingiber</name>
    <dbReference type="NCBI Taxonomy" id="94328"/>
    <lineage>
        <taxon>Eukaryota</taxon>
        <taxon>Viridiplantae</taxon>
        <taxon>Streptophyta</taxon>
        <taxon>Embryophyta</taxon>
        <taxon>Tracheophyta</taxon>
        <taxon>Spermatophyta</taxon>
        <taxon>Magnoliopsida</taxon>
        <taxon>Liliopsida</taxon>
        <taxon>Zingiberales</taxon>
        <taxon>Zingiberaceae</taxon>
        <taxon>Zingiber</taxon>
    </lineage>
</organism>
<dbReference type="InterPro" id="IPR012334">
    <property type="entry name" value="Pectin_lyas_fold"/>
</dbReference>
<dbReference type="GO" id="GO:0030599">
    <property type="term" value="F:pectinesterase activity"/>
    <property type="evidence" value="ECO:0007669"/>
    <property type="project" value="InterPro"/>
</dbReference>
<evidence type="ECO:0000256" key="1">
    <source>
        <dbReference type="ARBA" id="ARBA00005184"/>
    </source>
</evidence>
<dbReference type="Gene3D" id="2.160.20.10">
    <property type="entry name" value="Single-stranded right-handed beta-helix, Pectin lyase-like"/>
    <property type="match status" value="1"/>
</dbReference>
<dbReference type="GO" id="GO:0042545">
    <property type="term" value="P:cell wall modification"/>
    <property type="evidence" value="ECO:0007669"/>
    <property type="project" value="InterPro"/>
</dbReference>
<dbReference type="SUPFAM" id="SSF51126">
    <property type="entry name" value="Pectin lyase-like"/>
    <property type="match status" value="1"/>
</dbReference>
<dbReference type="InterPro" id="IPR000070">
    <property type="entry name" value="Pectinesterase_cat"/>
</dbReference>
<sequence>MAPTTSATIGKAITFIPNGTTVEEGGYFTIYVRTDWTVITSNHNFLDGWETYDTTTFDAMVVLGLHKCFNGMGSSSSSHLLPCVFDRRSTRRGGADKAYRENVIVPDNKKNLILIGVGIDRTVITSNRNFLDGLETYDTVTFVYGNQFIAWDMTFENTAGSRRSRLW</sequence>
<keyword evidence="6" id="KW-1185">Reference proteome</keyword>
<evidence type="ECO:0000256" key="2">
    <source>
        <dbReference type="ARBA" id="ARBA00022801"/>
    </source>
</evidence>
<name>A0A8J5GS84_ZINOF</name>
<dbReference type="PANTHER" id="PTHR31707">
    <property type="entry name" value="PECTINESTERASE"/>
    <property type="match status" value="1"/>
</dbReference>
<dbReference type="EMBL" id="JACMSC010000008">
    <property type="protein sequence ID" value="KAG6511777.1"/>
    <property type="molecule type" value="Genomic_DNA"/>
</dbReference>
<dbReference type="AlphaFoldDB" id="A0A8J5GS84"/>
<reference evidence="5 6" key="1">
    <citation type="submission" date="2020-08" db="EMBL/GenBank/DDBJ databases">
        <title>Plant Genome Project.</title>
        <authorList>
            <person name="Zhang R.-G."/>
        </authorList>
    </citation>
    <scope>NUCLEOTIDE SEQUENCE [LARGE SCALE GENOMIC DNA]</scope>
    <source>
        <tissue evidence="5">Rhizome</tissue>
    </source>
</reference>
<evidence type="ECO:0000313" key="6">
    <source>
        <dbReference type="Proteomes" id="UP000734854"/>
    </source>
</evidence>
<dbReference type="GO" id="GO:0045490">
    <property type="term" value="P:pectin catabolic process"/>
    <property type="evidence" value="ECO:0007669"/>
    <property type="project" value="UniProtKB-UniPathway"/>
</dbReference>
<keyword evidence="2" id="KW-0378">Hydrolase</keyword>
<feature type="domain" description="Pectinesterase catalytic" evidence="4">
    <location>
        <begin position="98"/>
        <end position="163"/>
    </location>
</feature>
<keyword evidence="3" id="KW-0063">Aspartyl esterase</keyword>
<dbReference type="Pfam" id="PF01095">
    <property type="entry name" value="Pectinesterase"/>
    <property type="match status" value="1"/>
</dbReference>
<accession>A0A8J5GS84</accession>
<evidence type="ECO:0000256" key="3">
    <source>
        <dbReference type="ARBA" id="ARBA00023085"/>
    </source>
</evidence>
<comment type="pathway">
    <text evidence="1">Glycan metabolism; pectin degradation; 2-dehydro-3-deoxy-D-gluconate from pectin: step 1/5.</text>
</comment>
<proteinExistence type="predicted"/>
<dbReference type="InterPro" id="IPR011050">
    <property type="entry name" value="Pectin_lyase_fold/virulence"/>
</dbReference>
<gene>
    <name evidence="5" type="ORF">ZIOFF_029854</name>
</gene>